<keyword evidence="2 5" id="KW-0812">Transmembrane</keyword>
<dbReference type="RefSeq" id="WP_121876354.1">
    <property type="nucleotide sequence ID" value="NZ_REFJ01000002.1"/>
</dbReference>
<dbReference type="Proteomes" id="UP000267187">
    <property type="component" value="Unassembled WGS sequence"/>
</dbReference>
<keyword evidence="4 5" id="KW-0472">Membrane</keyword>
<keyword evidence="3 5" id="KW-1133">Transmembrane helix</keyword>
<dbReference type="Pfam" id="PF06305">
    <property type="entry name" value="LapA_dom"/>
    <property type="match status" value="1"/>
</dbReference>
<dbReference type="GO" id="GO:0005886">
    <property type="term" value="C:plasma membrane"/>
    <property type="evidence" value="ECO:0007669"/>
    <property type="project" value="InterPro"/>
</dbReference>
<dbReference type="InterPro" id="IPR010445">
    <property type="entry name" value="LapA_dom"/>
</dbReference>
<organism evidence="7 8">
    <name type="scientific">Umboniibacter marinipuniceus</name>
    <dbReference type="NCBI Taxonomy" id="569599"/>
    <lineage>
        <taxon>Bacteria</taxon>
        <taxon>Pseudomonadati</taxon>
        <taxon>Pseudomonadota</taxon>
        <taxon>Gammaproteobacteria</taxon>
        <taxon>Cellvibrionales</taxon>
        <taxon>Cellvibrionaceae</taxon>
        <taxon>Umboniibacter</taxon>
    </lineage>
</organism>
<protein>
    <submittedName>
        <fullName evidence="7">Uncharacterized protein DUF1049</fullName>
    </submittedName>
</protein>
<feature type="transmembrane region" description="Helical" evidence="5">
    <location>
        <begin position="12"/>
        <end position="39"/>
    </location>
</feature>
<dbReference type="EMBL" id="REFJ01000002">
    <property type="protein sequence ID" value="RMA81204.1"/>
    <property type="molecule type" value="Genomic_DNA"/>
</dbReference>
<evidence type="ECO:0000256" key="2">
    <source>
        <dbReference type="ARBA" id="ARBA00022692"/>
    </source>
</evidence>
<evidence type="ECO:0000313" key="7">
    <source>
        <dbReference type="EMBL" id="RMA81204.1"/>
    </source>
</evidence>
<feature type="transmembrane region" description="Helical" evidence="5">
    <location>
        <begin position="51"/>
        <end position="72"/>
    </location>
</feature>
<evidence type="ECO:0000256" key="3">
    <source>
        <dbReference type="ARBA" id="ARBA00022989"/>
    </source>
</evidence>
<evidence type="ECO:0000256" key="5">
    <source>
        <dbReference type="SAM" id="Phobius"/>
    </source>
</evidence>
<keyword evidence="1" id="KW-1003">Cell membrane</keyword>
<gene>
    <name evidence="7" type="ORF">DFR27_1005</name>
</gene>
<name>A0A3M0AAG5_9GAMM</name>
<proteinExistence type="predicted"/>
<evidence type="ECO:0000256" key="4">
    <source>
        <dbReference type="ARBA" id="ARBA00023136"/>
    </source>
</evidence>
<comment type="caution">
    <text evidence="7">The sequence shown here is derived from an EMBL/GenBank/DDBJ whole genome shotgun (WGS) entry which is preliminary data.</text>
</comment>
<dbReference type="AlphaFoldDB" id="A0A3M0AAG5"/>
<feature type="domain" description="Lipopolysaccharide assembly protein A" evidence="6">
    <location>
        <begin position="31"/>
        <end position="93"/>
    </location>
</feature>
<evidence type="ECO:0000313" key="8">
    <source>
        <dbReference type="Proteomes" id="UP000267187"/>
    </source>
</evidence>
<evidence type="ECO:0000256" key="1">
    <source>
        <dbReference type="ARBA" id="ARBA00022475"/>
    </source>
</evidence>
<reference evidence="7 8" key="1">
    <citation type="submission" date="2018-10" db="EMBL/GenBank/DDBJ databases">
        <title>Genomic Encyclopedia of Type Strains, Phase IV (KMG-IV): sequencing the most valuable type-strain genomes for metagenomic binning, comparative biology and taxonomic classification.</title>
        <authorList>
            <person name="Goeker M."/>
        </authorList>
    </citation>
    <scope>NUCLEOTIDE SEQUENCE [LARGE SCALE GENOMIC DNA]</scope>
    <source>
        <strain evidence="7 8">DSM 25080</strain>
    </source>
</reference>
<accession>A0A3M0AAG5</accession>
<keyword evidence="8" id="KW-1185">Reference proteome</keyword>
<evidence type="ECO:0000259" key="6">
    <source>
        <dbReference type="Pfam" id="PF06305"/>
    </source>
</evidence>
<sequence>MQRFFKALRKWFVILVCIVATLFAASVVMLNAATVQIVIPLLQQPLSLSLGVALMAVFISGLAASLLLLALAGTGNHLRVKRLQRELDRKKKSEAAH</sequence>